<comment type="catalytic activity">
    <reaction evidence="13">
        <text>geranylgeranyl diphosphate + L-cysteinyl-[protein] = S-geranylgeranyl-L-cysteinyl-[protein] + diphosphate</text>
        <dbReference type="Rhea" id="RHEA:21240"/>
        <dbReference type="Rhea" id="RHEA-COMP:10131"/>
        <dbReference type="Rhea" id="RHEA-COMP:11537"/>
        <dbReference type="ChEBI" id="CHEBI:29950"/>
        <dbReference type="ChEBI" id="CHEBI:33019"/>
        <dbReference type="ChEBI" id="CHEBI:57533"/>
        <dbReference type="ChEBI" id="CHEBI:86021"/>
        <dbReference type="EC" id="2.5.1.59"/>
    </reaction>
</comment>
<evidence type="ECO:0000256" key="15">
    <source>
        <dbReference type="ARBA" id="ARBA00078363"/>
    </source>
</evidence>
<dbReference type="EMBL" id="OUUW01000004">
    <property type="protein sequence ID" value="SPP79157.1"/>
    <property type="molecule type" value="Genomic_DNA"/>
</dbReference>
<evidence type="ECO:0000256" key="7">
    <source>
        <dbReference type="ARBA" id="ARBA00022679"/>
    </source>
</evidence>
<dbReference type="GO" id="GO:0005953">
    <property type="term" value="C:CAAX-protein geranylgeranyltransferase complex"/>
    <property type="evidence" value="ECO:0007669"/>
    <property type="project" value="InterPro"/>
</dbReference>
<dbReference type="InterPro" id="IPR008930">
    <property type="entry name" value="Terpenoid_cyclase/PrenylTrfase"/>
</dbReference>
<keyword evidence="7 17" id="KW-0808">Transferase</keyword>
<dbReference type="PANTHER" id="PTHR11774:SF4">
    <property type="entry name" value="GERANYLGERANYL TRANSFERASE TYPE-1 SUBUNIT BETA"/>
    <property type="match status" value="1"/>
</dbReference>
<feature type="domain" description="Prenyltransferase alpha-alpha toroid" evidence="16">
    <location>
        <begin position="19"/>
        <end position="342"/>
    </location>
</feature>
<evidence type="ECO:0000256" key="1">
    <source>
        <dbReference type="ARBA" id="ARBA00001946"/>
    </source>
</evidence>
<evidence type="ECO:0000256" key="12">
    <source>
        <dbReference type="ARBA" id="ARBA00031713"/>
    </source>
</evidence>
<evidence type="ECO:0000256" key="5">
    <source>
        <dbReference type="ARBA" id="ARBA00020603"/>
    </source>
</evidence>
<dbReference type="Proteomes" id="UP000268350">
    <property type="component" value="Unassembled WGS sequence"/>
</dbReference>
<dbReference type="GO" id="GO:0004662">
    <property type="term" value="F:CAAX-protein geranylgeranyltransferase activity"/>
    <property type="evidence" value="ECO:0007669"/>
    <property type="project" value="UniProtKB-EC"/>
</dbReference>
<evidence type="ECO:0000256" key="9">
    <source>
        <dbReference type="ARBA" id="ARBA00022737"/>
    </source>
</evidence>
<evidence type="ECO:0000313" key="17">
    <source>
        <dbReference type="EMBL" id="SPP79157.1"/>
    </source>
</evidence>
<evidence type="ECO:0000256" key="3">
    <source>
        <dbReference type="ARBA" id="ARBA00010497"/>
    </source>
</evidence>
<keyword evidence="10" id="KW-0862">Zinc</keyword>
<gene>
    <name evidence="17" type="ORF">DGUA_6G011957</name>
</gene>
<comment type="similarity">
    <text evidence="3">Belongs to the protein prenyltransferase subunit beta family.</text>
</comment>
<dbReference type="InterPro" id="IPR045089">
    <property type="entry name" value="PGGT1B-like"/>
</dbReference>
<dbReference type="STRING" id="7266.A0A3B0JA54"/>
<sequence length="405" mass="44901">MSCHIDMEDKTEPEPVLLSKHAKNLLRFLNMLPARMASHDNTRSTIVFFAVCGLDVLNSLNLVPPQLRQDIIDWIYGGLVVPRDNEKRCGGFMGCRAMVPLTEDADVLACMRKYQWGHLAMTYTSIAVLVTLGDDLARLDRKSIVDGVAAVQRPEGSFSACIDGSEDDMRFVYCAATICHMLDYWGDVDKEAMFQFIAKSLRYDYGFSQELEGEAHGGTTFCALAALQLSGQLHRLDAATVERIKRWLIFRQMDGFQGRPNKPVDTCYSFWIGASLCILDGFELTDYAKNREYILSTQDTLVGGFAKWPQATPDPFHTYLGLCGLAFTGEPGLSAVMPSLNMSMAAYVHLQHLHEVWRAKSKEGSEDNDLAISSAVQHQLKLTKDGEAIATTTATTSTSPLISAQ</sequence>
<keyword evidence="6" id="KW-0637">Prenyltransferase</keyword>
<dbReference type="EC" id="2.5.1.59" evidence="4"/>
<proteinExistence type="inferred from homology"/>
<dbReference type="OrthoDB" id="24893at2759"/>
<dbReference type="Gene3D" id="1.50.10.20">
    <property type="match status" value="1"/>
</dbReference>
<keyword evidence="9" id="KW-0677">Repeat</keyword>
<dbReference type="CDD" id="cd02895">
    <property type="entry name" value="GGTase-I"/>
    <property type="match status" value="1"/>
</dbReference>
<dbReference type="InterPro" id="IPR041960">
    <property type="entry name" value="GGTase_I_beta"/>
</dbReference>
<comment type="cofactor">
    <cofactor evidence="2">
        <name>Zn(2+)</name>
        <dbReference type="ChEBI" id="CHEBI:29105"/>
    </cofactor>
</comment>
<evidence type="ECO:0000256" key="10">
    <source>
        <dbReference type="ARBA" id="ARBA00022833"/>
    </source>
</evidence>
<keyword evidence="18" id="KW-1185">Reference proteome</keyword>
<dbReference type="PANTHER" id="PTHR11774">
    <property type="entry name" value="GERANYLGERANYL TRANSFERASE TYPE BETA SUBUNIT"/>
    <property type="match status" value="1"/>
</dbReference>
<dbReference type="InterPro" id="IPR001330">
    <property type="entry name" value="Prenyltrans"/>
</dbReference>
<keyword evidence="8" id="KW-0479">Metal-binding</keyword>
<evidence type="ECO:0000256" key="11">
    <source>
        <dbReference type="ARBA" id="ARBA00022842"/>
    </source>
</evidence>
<dbReference type="SUPFAM" id="SSF48239">
    <property type="entry name" value="Terpenoid cyclases/Protein prenyltransferases"/>
    <property type="match status" value="1"/>
</dbReference>
<evidence type="ECO:0000256" key="4">
    <source>
        <dbReference type="ARBA" id="ARBA00012700"/>
    </source>
</evidence>
<evidence type="ECO:0000256" key="2">
    <source>
        <dbReference type="ARBA" id="ARBA00001947"/>
    </source>
</evidence>
<dbReference type="GO" id="GO:0046872">
    <property type="term" value="F:metal ion binding"/>
    <property type="evidence" value="ECO:0007669"/>
    <property type="project" value="UniProtKB-KW"/>
</dbReference>
<evidence type="ECO:0000256" key="14">
    <source>
        <dbReference type="ARBA" id="ARBA00065714"/>
    </source>
</evidence>
<accession>A0A3B0JA54</accession>
<keyword evidence="11" id="KW-0460">Magnesium</keyword>
<dbReference type="Pfam" id="PF00432">
    <property type="entry name" value="Prenyltrans"/>
    <property type="match status" value="1"/>
</dbReference>
<organism evidence="17 18">
    <name type="scientific">Drosophila guanche</name>
    <name type="common">Fruit fly</name>
    <dbReference type="NCBI Taxonomy" id="7266"/>
    <lineage>
        <taxon>Eukaryota</taxon>
        <taxon>Metazoa</taxon>
        <taxon>Ecdysozoa</taxon>
        <taxon>Arthropoda</taxon>
        <taxon>Hexapoda</taxon>
        <taxon>Insecta</taxon>
        <taxon>Pterygota</taxon>
        <taxon>Neoptera</taxon>
        <taxon>Endopterygota</taxon>
        <taxon>Diptera</taxon>
        <taxon>Brachycera</taxon>
        <taxon>Muscomorpha</taxon>
        <taxon>Ephydroidea</taxon>
        <taxon>Drosophilidae</taxon>
        <taxon>Drosophila</taxon>
        <taxon>Sophophora</taxon>
    </lineage>
</organism>
<evidence type="ECO:0000313" key="18">
    <source>
        <dbReference type="Proteomes" id="UP000268350"/>
    </source>
</evidence>
<dbReference type="AlphaFoldDB" id="A0A3B0JA54"/>
<evidence type="ECO:0000259" key="16">
    <source>
        <dbReference type="Pfam" id="PF00432"/>
    </source>
</evidence>
<dbReference type="FunFam" id="1.50.10.20:FF:000005">
    <property type="entry name" value="Geranylgeranyl transferase type-1 subunit beta"/>
    <property type="match status" value="1"/>
</dbReference>
<evidence type="ECO:0000256" key="13">
    <source>
        <dbReference type="ARBA" id="ARBA00050428"/>
    </source>
</evidence>
<comment type="subunit">
    <text evidence="14">Heterodimer of FNTA and PGGT1B. PGGT1B mediates interaction with substrate peptides.</text>
</comment>
<evidence type="ECO:0000256" key="8">
    <source>
        <dbReference type="ARBA" id="ARBA00022723"/>
    </source>
</evidence>
<comment type="cofactor">
    <cofactor evidence="1">
        <name>Mg(2+)</name>
        <dbReference type="ChEBI" id="CHEBI:18420"/>
    </cofactor>
</comment>
<protein>
    <recommendedName>
        <fullName evidence="5">Geranylgeranyl transferase type-1 subunit beta</fullName>
        <ecNumber evidence="4">2.5.1.59</ecNumber>
    </recommendedName>
    <alternativeName>
        <fullName evidence="12">Geranylgeranyl transferase type I subunit beta</fullName>
    </alternativeName>
    <alternativeName>
        <fullName evidence="15">Type I protein geranyl-geranyltransferase subunit beta</fullName>
    </alternativeName>
</protein>
<evidence type="ECO:0000256" key="6">
    <source>
        <dbReference type="ARBA" id="ARBA00022602"/>
    </source>
</evidence>
<name>A0A3B0JA54_DROGU</name>
<reference evidence="18" key="1">
    <citation type="submission" date="2018-01" db="EMBL/GenBank/DDBJ databases">
        <authorList>
            <person name="Alioto T."/>
            <person name="Alioto T."/>
        </authorList>
    </citation>
    <scope>NUCLEOTIDE SEQUENCE [LARGE SCALE GENOMIC DNA]</scope>
</reference>